<reference evidence="2" key="1">
    <citation type="journal article" date="2019" name="Int. J. Syst. Evol. Microbiol.">
        <title>The Global Catalogue of Microorganisms (GCM) 10K type strain sequencing project: providing services to taxonomists for standard genome sequencing and annotation.</title>
        <authorList>
            <consortium name="The Broad Institute Genomics Platform"/>
            <consortium name="The Broad Institute Genome Sequencing Center for Infectious Disease"/>
            <person name="Wu L."/>
            <person name="Ma J."/>
        </authorList>
    </citation>
    <scope>NUCLEOTIDE SEQUENCE [LARGE SCALE GENOMIC DNA]</scope>
    <source>
        <strain evidence="2">CCUG 73951</strain>
    </source>
</reference>
<protein>
    <submittedName>
        <fullName evidence="1">Uncharacterized protein</fullName>
    </submittedName>
</protein>
<accession>A0ABW2K8S1</accession>
<evidence type="ECO:0000313" key="2">
    <source>
        <dbReference type="Proteomes" id="UP001596494"/>
    </source>
</evidence>
<proteinExistence type="predicted"/>
<comment type="caution">
    <text evidence="1">The sequence shown here is derived from an EMBL/GenBank/DDBJ whole genome shotgun (WGS) entry which is preliminary data.</text>
</comment>
<dbReference type="EMBL" id="JBHTBY010000017">
    <property type="protein sequence ID" value="MFC7322537.1"/>
    <property type="molecule type" value="Genomic_DNA"/>
</dbReference>
<gene>
    <name evidence="1" type="ORF">ACFQMN_16865</name>
</gene>
<organism evidence="1 2">
    <name type="scientific">Halobacillus campisalis</name>
    <dbReference type="NCBI Taxonomy" id="435909"/>
    <lineage>
        <taxon>Bacteria</taxon>
        <taxon>Bacillati</taxon>
        <taxon>Bacillota</taxon>
        <taxon>Bacilli</taxon>
        <taxon>Bacillales</taxon>
        <taxon>Bacillaceae</taxon>
        <taxon>Halobacillus</taxon>
    </lineage>
</organism>
<dbReference type="RefSeq" id="WP_289214915.1">
    <property type="nucleotide sequence ID" value="NZ_JAPVRC010000002.1"/>
</dbReference>
<evidence type="ECO:0000313" key="1">
    <source>
        <dbReference type="EMBL" id="MFC7322537.1"/>
    </source>
</evidence>
<keyword evidence="2" id="KW-1185">Reference proteome</keyword>
<dbReference type="Proteomes" id="UP001596494">
    <property type="component" value="Unassembled WGS sequence"/>
</dbReference>
<name>A0ABW2K8S1_9BACI</name>
<sequence>MSYTWLVYLASRKTADIVGGVGVNIETAKFLALSRGLEVPAFSEL</sequence>